<dbReference type="Proteomes" id="UP000199225">
    <property type="component" value="Unassembled WGS sequence"/>
</dbReference>
<reference evidence="3" key="1">
    <citation type="submission" date="2016-10" db="EMBL/GenBank/DDBJ databases">
        <authorList>
            <person name="Varghese N."/>
            <person name="Submissions S."/>
        </authorList>
    </citation>
    <scope>NUCLEOTIDE SEQUENCE [LARGE SCALE GENOMIC DNA]</scope>
    <source>
        <strain evidence="3">DSM 4771</strain>
    </source>
</reference>
<evidence type="ECO:0000313" key="2">
    <source>
        <dbReference type="EMBL" id="SDJ63737.1"/>
    </source>
</evidence>
<dbReference type="PROSITE" id="PS51819">
    <property type="entry name" value="VOC"/>
    <property type="match status" value="1"/>
</dbReference>
<dbReference type="InterPro" id="IPR004360">
    <property type="entry name" value="Glyas_Fos-R_dOase_dom"/>
</dbReference>
<feature type="domain" description="VOC" evidence="1">
    <location>
        <begin position="12"/>
        <end position="129"/>
    </location>
</feature>
<dbReference type="InterPro" id="IPR029068">
    <property type="entry name" value="Glyas_Bleomycin-R_OHBP_Dase"/>
</dbReference>
<keyword evidence="2" id="KW-0560">Oxidoreductase</keyword>
<dbReference type="PANTHER" id="PTHR43279:SF1">
    <property type="entry name" value="CATECHOL-2,3-DIOXYGENASE"/>
    <property type="match status" value="1"/>
</dbReference>
<accession>A0A1G8VCZ5</accession>
<evidence type="ECO:0000259" key="1">
    <source>
        <dbReference type="PROSITE" id="PS51819"/>
    </source>
</evidence>
<dbReference type="OrthoDB" id="9792626at2"/>
<dbReference type="RefSeq" id="WP_093194343.1">
    <property type="nucleotide sequence ID" value="NZ_FNEV01000008.1"/>
</dbReference>
<sequence>MEKKFFEAPSSFIRDIKLRVNDLDTSIAFYVDTLGFTVKRQSEKEAFLSAGDAGDILITLVESADNKQKIPRRTGLYHIAILLPDRSSIAKMLKHLVDCNVQLGAADHEVSEALYLNDPDGNGIEIYHDRDSVSWKWEGDQVNMTVDPLDAEGVMEEFDGDTWKQMPTGTVLGHIHLHVRNLEEARGFYELLGFHIVCTLGQQAYFMSTNAYHHHIGLNTWAGVGSEPQPSDRPGLEEYSISFPSEDVRNKIVETLKSNNEEVFIEKEGWCAVDPSGNKILLLA</sequence>
<dbReference type="EMBL" id="FNEV01000008">
    <property type="protein sequence ID" value="SDJ63737.1"/>
    <property type="molecule type" value="Genomic_DNA"/>
</dbReference>
<evidence type="ECO:0000313" key="3">
    <source>
        <dbReference type="Proteomes" id="UP000199225"/>
    </source>
</evidence>
<dbReference type="STRING" id="86666.SAMN04490247_2648"/>
<dbReference type="SUPFAM" id="SSF54593">
    <property type="entry name" value="Glyoxalase/Bleomycin resistance protein/Dihydroxybiphenyl dioxygenase"/>
    <property type="match status" value="2"/>
</dbReference>
<dbReference type="PANTHER" id="PTHR43279">
    <property type="entry name" value="CATECHOL-2,3-DIOXYGENASE"/>
    <property type="match status" value="1"/>
</dbReference>
<dbReference type="GO" id="GO:0051213">
    <property type="term" value="F:dioxygenase activity"/>
    <property type="evidence" value="ECO:0007669"/>
    <property type="project" value="UniProtKB-KW"/>
</dbReference>
<dbReference type="Gene3D" id="3.10.180.10">
    <property type="entry name" value="2,3-Dihydroxybiphenyl 1,2-Dioxygenase, domain 1"/>
    <property type="match status" value="2"/>
</dbReference>
<protein>
    <submittedName>
        <fullName evidence="2">Catechol 2,3-dioxygenase</fullName>
    </submittedName>
</protein>
<dbReference type="AlphaFoldDB" id="A0A1G8VCZ5"/>
<dbReference type="InterPro" id="IPR037523">
    <property type="entry name" value="VOC_core"/>
</dbReference>
<proteinExistence type="predicted"/>
<gene>
    <name evidence="2" type="ORF">SAMN04490247_2648</name>
</gene>
<keyword evidence="2" id="KW-0223">Dioxygenase</keyword>
<dbReference type="Pfam" id="PF00903">
    <property type="entry name" value="Glyoxalase"/>
    <property type="match status" value="1"/>
</dbReference>
<name>A0A1G8VCZ5_9BACI</name>
<organism evidence="2 3">
    <name type="scientific">Salimicrobium halophilum</name>
    <dbReference type="NCBI Taxonomy" id="86666"/>
    <lineage>
        <taxon>Bacteria</taxon>
        <taxon>Bacillati</taxon>
        <taxon>Bacillota</taxon>
        <taxon>Bacilli</taxon>
        <taxon>Bacillales</taxon>
        <taxon>Bacillaceae</taxon>
        <taxon>Salimicrobium</taxon>
    </lineage>
</organism>
<keyword evidence="3" id="KW-1185">Reference proteome</keyword>